<keyword evidence="3" id="KW-1185">Reference proteome</keyword>
<keyword evidence="1" id="KW-0812">Transmembrane</keyword>
<feature type="transmembrane region" description="Helical" evidence="1">
    <location>
        <begin position="75"/>
        <end position="93"/>
    </location>
</feature>
<dbReference type="RefSeq" id="WP_120771282.1">
    <property type="nucleotide sequence ID" value="NZ_CP032627.1"/>
</dbReference>
<reference evidence="2 3" key="1">
    <citation type="submission" date="2018-09" db="EMBL/GenBank/DDBJ databases">
        <title>Genome sequencing of strain 1JSPR-7.</title>
        <authorList>
            <person name="Heo J."/>
            <person name="Kim S.-J."/>
            <person name="Kwon S.-W."/>
        </authorList>
    </citation>
    <scope>NUCLEOTIDE SEQUENCE [LARGE SCALE GENOMIC DNA]</scope>
    <source>
        <strain evidence="2 3">1JSPR-7</strain>
    </source>
</reference>
<keyword evidence="1" id="KW-1133">Transmembrane helix</keyword>
<dbReference type="Proteomes" id="UP000269374">
    <property type="component" value="Chromosome"/>
</dbReference>
<feature type="transmembrane region" description="Helical" evidence="1">
    <location>
        <begin position="175"/>
        <end position="198"/>
    </location>
</feature>
<organism evidence="2 3">
    <name type="scientific">Lactococcus allomyrinae</name>
    <dbReference type="NCBI Taxonomy" id="2419773"/>
    <lineage>
        <taxon>Bacteria</taxon>
        <taxon>Bacillati</taxon>
        <taxon>Bacillota</taxon>
        <taxon>Bacilli</taxon>
        <taxon>Lactobacillales</taxon>
        <taxon>Streptococcaceae</taxon>
        <taxon>Lactococcus</taxon>
    </lineage>
</organism>
<evidence type="ECO:0000256" key="1">
    <source>
        <dbReference type="SAM" id="Phobius"/>
    </source>
</evidence>
<feature type="transmembrane region" description="Helical" evidence="1">
    <location>
        <begin position="105"/>
        <end position="129"/>
    </location>
</feature>
<gene>
    <name evidence="2" type="ORF">D7I46_01610</name>
</gene>
<protein>
    <submittedName>
        <fullName evidence="2">DUF624 domain-containing protein</fullName>
    </submittedName>
</protein>
<proteinExistence type="predicted"/>
<feature type="transmembrane region" description="Helical" evidence="1">
    <location>
        <begin position="22"/>
        <end position="45"/>
    </location>
</feature>
<sequence length="212" mass="23870">MGKLLNVNSPVMRIMARVCDLVILNTLFILTALPLITIGASLCALQTNLQRILRHRESGLVRDYFRAFKQNFKQATLLWLGIVLLAFILFADFRLIHRLPIPAEFLLGVAAGILAIFVAVVAIYGFAYLGRYENSMKMMLRNVIILSLQNLFQTIFLLVFNGFVIYFTFSSPEALLTMIYVFTFGGFAAISLASAVMIKQVFDKIEKDKKAS</sequence>
<accession>A0A387BC28</accession>
<feature type="transmembrane region" description="Helical" evidence="1">
    <location>
        <begin position="150"/>
        <end position="169"/>
    </location>
</feature>
<dbReference type="Pfam" id="PF04854">
    <property type="entry name" value="DUF624"/>
    <property type="match status" value="1"/>
</dbReference>
<name>A0A387BC28_9LACT</name>
<dbReference type="KEGG" id="lact:D7I46_01610"/>
<dbReference type="InterPro" id="IPR006938">
    <property type="entry name" value="DUF624"/>
</dbReference>
<dbReference type="AlphaFoldDB" id="A0A387BC28"/>
<dbReference type="EMBL" id="CP032627">
    <property type="protein sequence ID" value="AYF99893.1"/>
    <property type="molecule type" value="Genomic_DNA"/>
</dbReference>
<evidence type="ECO:0000313" key="3">
    <source>
        <dbReference type="Proteomes" id="UP000269374"/>
    </source>
</evidence>
<keyword evidence="1" id="KW-0472">Membrane</keyword>
<evidence type="ECO:0000313" key="2">
    <source>
        <dbReference type="EMBL" id="AYF99893.1"/>
    </source>
</evidence>
<dbReference type="OrthoDB" id="9814991at2"/>